<keyword evidence="3" id="KW-0472">Membrane</keyword>
<dbReference type="Pfam" id="PF14975">
    <property type="entry name" value="DUF4512"/>
    <property type="match status" value="1"/>
</dbReference>
<evidence type="ECO:0000256" key="3">
    <source>
        <dbReference type="SAM" id="Phobius"/>
    </source>
</evidence>
<dbReference type="OrthoDB" id="10062823at2759"/>
<dbReference type="PANTHER" id="PTHR13456:SF0">
    <property type="entry name" value="UPF0729 PROTEIN C18ORF32"/>
    <property type="match status" value="1"/>
</dbReference>
<keyword evidence="3" id="KW-1133">Transmembrane helix</keyword>
<dbReference type="PANTHER" id="PTHR13456">
    <property type="entry name" value="UPF0729 PROTEIN C18ORF32"/>
    <property type="match status" value="1"/>
</dbReference>
<organism evidence="4 5">
    <name type="scientific">Orchesella cincta</name>
    <name type="common">Springtail</name>
    <name type="synonym">Podura cincta</name>
    <dbReference type="NCBI Taxonomy" id="48709"/>
    <lineage>
        <taxon>Eukaryota</taxon>
        <taxon>Metazoa</taxon>
        <taxon>Ecdysozoa</taxon>
        <taxon>Arthropoda</taxon>
        <taxon>Hexapoda</taxon>
        <taxon>Collembola</taxon>
        <taxon>Entomobryomorpha</taxon>
        <taxon>Entomobryoidea</taxon>
        <taxon>Orchesellidae</taxon>
        <taxon>Orchesellinae</taxon>
        <taxon>Orchesella</taxon>
    </lineage>
</organism>
<dbReference type="Proteomes" id="UP000094527">
    <property type="component" value="Unassembled WGS sequence"/>
</dbReference>
<name>A0A1D2N6K5_ORCCI</name>
<proteinExistence type="inferred from homology"/>
<sequence>MFFRSRIEFNMVCLPCIVIPFFLFIWHKFLQPIVLRFWNPWGKVEDNPDTEESDKLLPEGDQAKEKAAVSNGASSSKVENGADLHSKTD</sequence>
<dbReference type="InterPro" id="IPR026776">
    <property type="entry name" value="UPF0729_C18orf32-like"/>
</dbReference>
<comment type="similarity">
    <text evidence="1">Belongs to the UPF0729 family.</text>
</comment>
<keyword evidence="3" id="KW-0812">Transmembrane</keyword>
<protein>
    <submittedName>
        <fullName evidence="4">Uncharacterized protein</fullName>
    </submittedName>
</protein>
<dbReference type="EMBL" id="LJIJ01000197">
    <property type="protein sequence ID" value="ODN00606.1"/>
    <property type="molecule type" value="Genomic_DNA"/>
</dbReference>
<keyword evidence="5" id="KW-1185">Reference proteome</keyword>
<feature type="compositionally biased region" description="Basic and acidic residues" evidence="2">
    <location>
        <begin position="80"/>
        <end position="89"/>
    </location>
</feature>
<dbReference type="AlphaFoldDB" id="A0A1D2N6K5"/>
<evidence type="ECO:0000313" key="4">
    <source>
        <dbReference type="EMBL" id="ODN00606.1"/>
    </source>
</evidence>
<evidence type="ECO:0000256" key="2">
    <source>
        <dbReference type="SAM" id="MobiDB-lite"/>
    </source>
</evidence>
<gene>
    <name evidence="4" type="ORF">Ocin01_06087</name>
</gene>
<evidence type="ECO:0000256" key="1">
    <source>
        <dbReference type="ARBA" id="ARBA00007959"/>
    </source>
</evidence>
<feature type="region of interest" description="Disordered" evidence="2">
    <location>
        <begin position="45"/>
        <end position="89"/>
    </location>
</feature>
<feature type="transmembrane region" description="Helical" evidence="3">
    <location>
        <begin position="7"/>
        <end position="26"/>
    </location>
</feature>
<accession>A0A1D2N6K5</accession>
<feature type="compositionally biased region" description="Basic and acidic residues" evidence="2">
    <location>
        <begin position="53"/>
        <end position="67"/>
    </location>
</feature>
<evidence type="ECO:0000313" key="5">
    <source>
        <dbReference type="Proteomes" id="UP000094527"/>
    </source>
</evidence>
<comment type="caution">
    <text evidence="4">The sequence shown here is derived from an EMBL/GenBank/DDBJ whole genome shotgun (WGS) entry which is preliminary data.</text>
</comment>
<reference evidence="4 5" key="1">
    <citation type="journal article" date="2016" name="Genome Biol. Evol.">
        <title>Gene Family Evolution Reflects Adaptation to Soil Environmental Stressors in the Genome of the Collembolan Orchesella cincta.</title>
        <authorList>
            <person name="Faddeeva-Vakhrusheva A."/>
            <person name="Derks M.F."/>
            <person name="Anvar S.Y."/>
            <person name="Agamennone V."/>
            <person name="Suring W."/>
            <person name="Smit S."/>
            <person name="van Straalen N.M."/>
            <person name="Roelofs D."/>
        </authorList>
    </citation>
    <scope>NUCLEOTIDE SEQUENCE [LARGE SCALE GENOMIC DNA]</scope>
    <source>
        <tissue evidence="4">Mixed pool</tissue>
    </source>
</reference>